<accession>A0A124EGV1</accession>
<dbReference type="EMBL" id="LOJF01000009">
    <property type="protein sequence ID" value="KUH58632.1"/>
    <property type="molecule type" value="Genomic_DNA"/>
</dbReference>
<dbReference type="AlphaFoldDB" id="A0A124EGV1"/>
<reference evidence="2 3" key="1">
    <citation type="submission" date="2015-12" db="EMBL/GenBank/DDBJ databases">
        <title>Draft Genome Sequence of Olsenella scatoligenes SK9K4T; a Producer of 3-Methylindole- (skatole) and 4-Methylphenol- (p-cresol) Isolated from Pig Feces.</title>
        <authorList>
            <person name="Li X."/>
            <person name="Borg B."/>
            <person name="Canibe N."/>
        </authorList>
    </citation>
    <scope>NUCLEOTIDE SEQUENCE [LARGE SCALE GENOMIC DNA]</scope>
    <source>
        <strain evidence="2 3">SK9K4</strain>
    </source>
</reference>
<protein>
    <submittedName>
        <fullName evidence="2">Uncharacterized protein</fullName>
    </submittedName>
</protein>
<evidence type="ECO:0000256" key="1">
    <source>
        <dbReference type="SAM" id="MobiDB-lite"/>
    </source>
</evidence>
<dbReference type="STRING" id="1299998.AUL39_06555"/>
<sequence length="205" mass="21387">MREETSTETKQVPTEVLSDEAVAASRVARWWRRPVAATSRTSKAVCMLAAAFALTAVLGVTPSRGVAEELDHAGAIQEEAQGESLPSEGSYQQAFEQDDSDNRNATQAVATVPDPIEPHMQPTVDSSTSLSLAAAYVSEEQGESADGSGDDDATSKDAASELNGEVLTSTSVGAVVQVGAGESLAARGVDHHLAYPRGILCVERS</sequence>
<feature type="compositionally biased region" description="Acidic residues" evidence="1">
    <location>
        <begin position="140"/>
        <end position="152"/>
    </location>
</feature>
<dbReference type="Proteomes" id="UP000054078">
    <property type="component" value="Unassembled WGS sequence"/>
</dbReference>
<organism evidence="2 3">
    <name type="scientific">Tractidigestivibacter scatoligenes</name>
    <name type="common">Olsenella scatoligenes</name>
    <dbReference type="NCBI Taxonomy" id="1299998"/>
    <lineage>
        <taxon>Bacteria</taxon>
        <taxon>Bacillati</taxon>
        <taxon>Actinomycetota</taxon>
        <taxon>Coriobacteriia</taxon>
        <taxon>Coriobacteriales</taxon>
        <taxon>Atopobiaceae</taxon>
        <taxon>Tractidigestivibacter</taxon>
    </lineage>
</organism>
<evidence type="ECO:0000313" key="2">
    <source>
        <dbReference type="EMBL" id="KUH58632.1"/>
    </source>
</evidence>
<proteinExistence type="predicted"/>
<gene>
    <name evidence="2" type="ORF">AUL39_06555</name>
</gene>
<name>A0A124EGV1_TRASO</name>
<evidence type="ECO:0000313" key="3">
    <source>
        <dbReference type="Proteomes" id="UP000054078"/>
    </source>
</evidence>
<feature type="region of interest" description="Disordered" evidence="1">
    <location>
        <begin position="138"/>
        <end position="164"/>
    </location>
</feature>
<dbReference type="RefSeq" id="WP_059054781.1">
    <property type="nucleotide sequence ID" value="NZ_LOJF01000009.1"/>
</dbReference>
<feature type="region of interest" description="Disordered" evidence="1">
    <location>
        <begin position="79"/>
        <end position="104"/>
    </location>
</feature>
<keyword evidence="3" id="KW-1185">Reference proteome</keyword>
<comment type="caution">
    <text evidence="2">The sequence shown here is derived from an EMBL/GenBank/DDBJ whole genome shotgun (WGS) entry which is preliminary data.</text>
</comment>